<evidence type="ECO:0000256" key="2">
    <source>
        <dbReference type="ARBA" id="ARBA00022737"/>
    </source>
</evidence>
<dbReference type="GO" id="GO:0010125">
    <property type="term" value="P:mycothiol biosynthetic process"/>
    <property type="evidence" value="ECO:0007669"/>
    <property type="project" value="UniProtKB-UniRule"/>
</dbReference>
<evidence type="ECO:0000256" key="1">
    <source>
        <dbReference type="ARBA" id="ARBA00022679"/>
    </source>
</evidence>
<comment type="similarity">
    <text evidence="4">Belongs to the acetyltransferase family. MshD subfamily.</text>
</comment>
<comment type="catalytic activity">
    <reaction evidence="4">
        <text>1D-myo-inositol 2-(L-cysteinylamino)-2-deoxy-alpha-D-glucopyranoside + acetyl-CoA = mycothiol + CoA + H(+)</text>
        <dbReference type="Rhea" id="RHEA:26172"/>
        <dbReference type="ChEBI" id="CHEBI:15378"/>
        <dbReference type="ChEBI" id="CHEBI:16768"/>
        <dbReference type="ChEBI" id="CHEBI:57287"/>
        <dbReference type="ChEBI" id="CHEBI:57288"/>
        <dbReference type="ChEBI" id="CHEBI:58887"/>
        <dbReference type="EC" id="2.3.1.189"/>
    </reaction>
</comment>
<feature type="binding site" evidence="4">
    <location>
        <position position="224"/>
    </location>
    <ligand>
        <name>1D-myo-inositol 2-(L-cysteinylamino)-2-deoxy-alpha-D-glucopyranoside</name>
        <dbReference type="ChEBI" id="CHEBI:58887"/>
    </ligand>
</feature>
<protein>
    <recommendedName>
        <fullName evidence="4">Mycothiol acetyltransferase</fullName>
        <shortName evidence="4">MSH acetyltransferase</shortName>
        <ecNumber evidence="4">2.3.1.189</ecNumber>
    </recommendedName>
    <alternativeName>
        <fullName evidence="4">Mycothiol synthase</fullName>
    </alternativeName>
</protein>
<organism evidence="6 7">
    <name type="scientific">Allobranchiibius huperziae</name>
    <dbReference type="NCBI Taxonomy" id="1874116"/>
    <lineage>
        <taxon>Bacteria</taxon>
        <taxon>Bacillati</taxon>
        <taxon>Actinomycetota</taxon>
        <taxon>Actinomycetes</taxon>
        <taxon>Micrococcales</taxon>
        <taxon>Dermacoccaceae</taxon>
        <taxon>Allobranchiibius</taxon>
    </lineage>
</organism>
<dbReference type="CDD" id="cd04301">
    <property type="entry name" value="NAT_SF"/>
    <property type="match status" value="2"/>
</dbReference>
<dbReference type="InterPro" id="IPR016181">
    <property type="entry name" value="Acyl_CoA_acyltransferase"/>
</dbReference>
<evidence type="ECO:0000256" key="4">
    <source>
        <dbReference type="HAMAP-Rule" id="MF_01698"/>
    </source>
</evidence>
<dbReference type="PANTHER" id="PTHR43617:SF31">
    <property type="entry name" value="MYCOTHIOL ACETYLTRANSFERASE"/>
    <property type="match status" value="1"/>
</dbReference>
<dbReference type="InterPro" id="IPR050276">
    <property type="entry name" value="MshD_Acetyltransferase"/>
</dbReference>
<dbReference type="Proteomes" id="UP000571817">
    <property type="component" value="Unassembled WGS sequence"/>
</dbReference>
<feature type="binding site" evidence="4">
    <location>
        <position position="272"/>
    </location>
    <ligand>
        <name>1D-myo-inositol 2-(L-cysteinylamino)-2-deoxy-alpha-D-glucopyranoside</name>
        <dbReference type="ChEBI" id="CHEBI:58887"/>
    </ligand>
</feature>
<evidence type="ECO:0000313" key="7">
    <source>
        <dbReference type="Proteomes" id="UP000571817"/>
    </source>
</evidence>
<dbReference type="AlphaFoldDB" id="A0A853DP57"/>
<dbReference type="EC" id="2.3.1.189" evidence="4"/>
<feature type="domain" description="N-acetyltransferase" evidence="5">
    <location>
        <begin position="1"/>
        <end position="140"/>
    </location>
</feature>
<feature type="binding site" evidence="4">
    <location>
        <begin position="245"/>
        <end position="251"/>
    </location>
    <ligand>
        <name>acetyl-CoA</name>
        <dbReference type="ChEBI" id="CHEBI:57288"/>
        <label>2</label>
    </ligand>
</feature>
<dbReference type="PROSITE" id="PS51186">
    <property type="entry name" value="GNAT"/>
    <property type="match status" value="2"/>
</dbReference>
<keyword evidence="3 4" id="KW-0012">Acyltransferase</keyword>
<comment type="subunit">
    <text evidence="4">Monomer.</text>
</comment>
<feature type="binding site" evidence="4">
    <location>
        <begin position="238"/>
        <end position="240"/>
    </location>
    <ligand>
        <name>acetyl-CoA</name>
        <dbReference type="ChEBI" id="CHEBI:57288"/>
        <label>2</label>
    </ligand>
</feature>
<keyword evidence="1 4" id="KW-0808">Transferase</keyword>
<comment type="caution">
    <text evidence="6">The sequence shown here is derived from an EMBL/GenBank/DDBJ whole genome shotgun (WGS) entry which is preliminary data.</text>
</comment>
<dbReference type="InterPro" id="IPR017813">
    <property type="entry name" value="Mycothiol_AcTrfase"/>
</dbReference>
<keyword evidence="2 4" id="KW-0677">Repeat</keyword>
<dbReference type="InterPro" id="IPR000182">
    <property type="entry name" value="GNAT_dom"/>
</dbReference>
<dbReference type="SUPFAM" id="SSF55729">
    <property type="entry name" value="Acyl-CoA N-acyltransferases (Nat)"/>
    <property type="match status" value="1"/>
</dbReference>
<dbReference type="GO" id="GO:0008999">
    <property type="term" value="F:protein-N-terminal-alanine acetyltransferase activity"/>
    <property type="evidence" value="ECO:0007669"/>
    <property type="project" value="TreeGrafter"/>
</dbReference>
<feature type="binding site" evidence="4">
    <location>
        <position position="30"/>
    </location>
    <ligand>
        <name>1D-myo-inositol 2-(L-cysteinylamino)-2-deoxy-alpha-D-glucopyranoside</name>
        <dbReference type="ChEBI" id="CHEBI:58887"/>
    </ligand>
</feature>
<keyword evidence="7" id="KW-1185">Reference proteome</keyword>
<dbReference type="NCBIfam" id="TIGR03448">
    <property type="entry name" value="mycothiol_MshD"/>
    <property type="match status" value="1"/>
</dbReference>
<evidence type="ECO:0000259" key="5">
    <source>
        <dbReference type="PROSITE" id="PS51186"/>
    </source>
</evidence>
<dbReference type="Pfam" id="PF00583">
    <property type="entry name" value="Acetyltransf_1"/>
    <property type="match status" value="2"/>
</dbReference>
<gene>
    <name evidence="4" type="primary">mshD</name>
    <name evidence="6" type="ORF">HNR15_002888</name>
</gene>
<evidence type="ECO:0000313" key="6">
    <source>
        <dbReference type="EMBL" id="NYJ75925.1"/>
    </source>
</evidence>
<proteinExistence type="inferred from homology"/>
<dbReference type="Gene3D" id="3.40.630.30">
    <property type="match status" value="1"/>
</dbReference>
<evidence type="ECO:0000256" key="3">
    <source>
        <dbReference type="ARBA" id="ARBA00023315"/>
    </source>
</evidence>
<comment type="caution">
    <text evidence="4">Lacks conserved residue(s) required for the propagation of feature annotation.</text>
</comment>
<dbReference type="EMBL" id="JACCFW010000001">
    <property type="protein sequence ID" value="NYJ75925.1"/>
    <property type="molecule type" value="Genomic_DNA"/>
</dbReference>
<dbReference type="PIRSF" id="PIRSF021524">
    <property type="entry name" value="MSH_acetyltransferase"/>
    <property type="match status" value="1"/>
</dbReference>
<sequence length="300" mass="32217">MTLTAEQVRAQLPDLARAAQEVDGVAPLSEQTLLNARHGAPDGESPDGEGPAMVWHDVDGELIAIAVSDASRASYELVVRPDHRRNGYGASLLDLVVNQVSEEGAARVWAHGDLPTARSLATSHGLHVVRELWKMARPVDGEPGIEEPSLPTGFASRRFEPGADDEAWLGVNARAFAHHPEQGRMTLADLRERMDQDWFDPTGLLLIEDVTGERPVLAASHWTKIEPPGAAEGEVYVVAVDPAYQGRGLGRAVTTLGLAHLAAAGVRTIDLYVEGDNAPAIATYRGWGFDKASADVMYAL</sequence>
<accession>A0A853DP57</accession>
<dbReference type="RefSeq" id="WP_179482966.1">
    <property type="nucleotide sequence ID" value="NZ_JACCFW010000001.1"/>
</dbReference>
<dbReference type="HAMAP" id="MF_01698">
    <property type="entry name" value="MshD"/>
    <property type="match status" value="1"/>
</dbReference>
<name>A0A853DP57_9MICO</name>
<dbReference type="PANTHER" id="PTHR43617">
    <property type="entry name" value="L-AMINO ACID N-ACETYLTRANSFERASE"/>
    <property type="match status" value="1"/>
</dbReference>
<feature type="binding site" evidence="4">
    <location>
        <position position="234"/>
    </location>
    <ligand>
        <name>1D-myo-inositol 2-(L-cysteinylamino)-2-deoxy-alpha-D-glucopyranoside</name>
        <dbReference type="ChEBI" id="CHEBI:58887"/>
    </ligand>
</feature>
<dbReference type="GO" id="GO:0035447">
    <property type="term" value="F:mycothiol synthase activity"/>
    <property type="evidence" value="ECO:0007669"/>
    <property type="project" value="UniProtKB-UniRule"/>
</dbReference>
<comment type="function">
    <text evidence="4">Catalyzes the transfer of acetyl from acetyl-CoA to desacetylmycothiol (Cys-GlcN-Ins) to form mycothiol.</text>
</comment>
<feature type="binding site" evidence="4">
    <location>
        <position position="181"/>
    </location>
    <ligand>
        <name>1D-myo-inositol 2-(L-cysteinylamino)-2-deoxy-alpha-D-glucopyranoside</name>
        <dbReference type="ChEBI" id="CHEBI:58887"/>
    </ligand>
</feature>
<reference evidence="6 7" key="1">
    <citation type="submission" date="2020-07" db="EMBL/GenBank/DDBJ databases">
        <title>Sequencing the genomes of 1000 actinobacteria strains.</title>
        <authorList>
            <person name="Klenk H.-P."/>
        </authorList>
    </citation>
    <scope>NUCLEOTIDE SEQUENCE [LARGE SCALE GENOMIC DNA]</scope>
    <source>
        <strain evidence="6 7">DSM 29531</strain>
    </source>
</reference>
<feature type="binding site" evidence="4">
    <location>
        <begin position="77"/>
        <end position="79"/>
    </location>
    <ligand>
        <name>acetyl-CoA</name>
        <dbReference type="ChEBI" id="CHEBI:57288"/>
        <label>1</label>
    </ligand>
</feature>
<feature type="domain" description="N-acetyltransferase" evidence="5">
    <location>
        <begin position="154"/>
        <end position="300"/>
    </location>
</feature>